<dbReference type="FunFam" id="2.60.40.150:FF:000030">
    <property type="entry name" value="Phospholipase A2"/>
    <property type="match status" value="1"/>
</dbReference>
<keyword evidence="6 13" id="KW-0479">Metal-binding</keyword>
<dbReference type="GO" id="GO:0005544">
    <property type="term" value="F:calcium-dependent phospholipid binding"/>
    <property type="evidence" value="ECO:0007669"/>
    <property type="project" value="TreeGrafter"/>
</dbReference>
<accession>A0AAW1C7R2</accession>
<feature type="domain" description="PLA2c" evidence="15">
    <location>
        <begin position="385"/>
        <end position="934"/>
    </location>
</feature>
<dbReference type="Pfam" id="PF01735">
    <property type="entry name" value="PLA2_B"/>
    <property type="match status" value="1"/>
</dbReference>
<reference evidence="16 17" key="1">
    <citation type="journal article" date="2024" name="Proc. Natl. Acad. Sci. U.S.A.">
        <title>The genetic regulatory architecture and epigenomic basis for age-related changes in rattlesnake venom.</title>
        <authorList>
            <person name="Hogan M.P."/>
            <person name="Holding M.L."/>
            <person name="Nystrom G.S."/>
            <person name="Colston T.J."/>
            <person name="Bartlett D.A."/>
            <person name="Mason A.J."/>
            <person name="Ellsworth S.A."/>
            <person name="Rautsaw R.M."/>
            <person name="Lawrence K.C."/>
            <person name="Strickland J.L."/>
            <person name="He B."/>
            <person name="Fraser P."/>
            <person name="Margres M.J."/>
            <person name="Gilbert D.M."/>
            <person name="Gibbs H.L."/>
            <person name="Parkinson C.L."/>
            <person name="Rokyta D.R."/>
        </authorList>
    </citation>
    <scope>NUCLEOTIDE SEQUENCE [LARGE SCALE GENOMIC DNA]</scope>
    <source>
        <strain evidence="16">DRR0105</strain>
    </source>
</reference>
<evidence type="ECO:0000313" key="17">
    <source>
        <dbReference type="Proteomes" id="UP001474421"/>
    </source>
</evidence>
<keyword evidence="5 13" id="KW-0963">Cytoplasm</keyword>
<feature type="domain" description="C2" evidence="14">
    <location>
        <begin position="144"/>
        <end position="262"/>
    </location>
</feature>
<evidence type="ECO:0000259" key="15">
    <source>
        <dbReference type="PROSITE" id="PS51210"/>
    </source>
</evidence>
<dbReference type="EC" id="3.1.1.4" evidence="4 13"/>
<dbReference type="InterPro" id="IPR035892">
    <property type="entry name" value="C2_domain_sf"/>
</dbReference>
<dbReference type="Gene3D" id="3.40.1090.10">
    <property type="entry name" value="Cytosolic phospholipase A2 catalytic domain"/>
    <property type="match status" value="1"/>
</dbReference>
<dbReference type="Pfam" id="PF00168">
    <property type="entry name" value="C2"/>
    <property type="match status" value="1"/>
</dbReference>
<dbReference type="InterPro" id="IPR000008">
    <property type="entry name" value="C2_dom"/>
</dbReference>
<gene>
    <name evidence="16" type="ORF">NXF25_000918</name>
</gene>
<evidence type="ECO:0000256" key="11">
    <source>
        <dbReference type="ARBA" id="ARBA00023136"/>
    </source>
</evidence>
<evidence type="ECO:0000256" key="12">
    <source>
        <dbReference type="PROSITE-ProRule" id="PRU00555"/>
    </source>
</evidence>
<name>A0AAW1C7R2_CROAD</name>
<dbReference type="InterPro" id="IPR016035">
    <property type="entry name" value="Acyl_Trfase/lysoPLipase"/>
</dbReference>
<dbReference type="Proteomes" id="UP001474421">
    <property type="component" value="Unassembled WGS sequence"/>
</dbReference>
<dbReference type="PANTHER" id="PTHR10728">
    <property type="entry name" value="CYTOSOLIC PHOSPHOLIPASE A2"/>
    <property type="match status" value="1"/>
</dbReference>
<evidence type="ECO:0000259" key="14">
    <source>
        <dbReference type="PROSITE" id="PS50004"/>
    </source>
</evidence>
<keyword evidence="17" id="KW-1185">Reference proteome</keyword>
<evidence type="ECO:0000256" key="5">
    <source>
        <dbReference type="ARBA" id="ARBA00022490"/>
    </source>
</evidence>
<evidence type="ECO:0000256" key="9">
    <source>
        <dbReference type="ARBA" id="ARBA00022963"/>
    </source>
</evidence>
<protein>
    <recommendedName>
        <fullName evidence="4 13">Phospholipase A2</fullName>
        <ecNumber evidence="4 13">3.1.1.4</ecNumber>
    </recommendedName>
</protein>
<dbReference type="CDD" id="cd04036">
    <property type="entry name" value="C2_cPLA2"/>
    <property type="match status" value="1"/>
</dbReference>
<comment type="caution">
    <text evidence="16">The sequence shown here is derived from an EMBL/GenBank/DDBJ whole genome shotgun (WGS) entry which is preliminary data.</text>
</comment>
<dbReference type="InterPro" id="IPR040723">
    <property type="entry name" value="cPLA2_C2"/>
</dbReference>
<keyword evidence="11" id="KW-0472">Membrane</keyword>
<dbReference type="PROSITE" id="PS50004">
    <property type="entry name" value="C2"/>
    <property type="match status" value="1"/>
</dbReference>
<dbReference type="FunFam" id="3.40.1090.10:FF:000002">
    <property type="entry name" value="Phospholipase A2"/>
    <property type="match status" value="1"/>
</dbReference>
<dbReference type="GO" id="GO:0047498">
    <property type="term" value="F:calcium-dependent phospholipase A2 activity"/>
    <property type="evidence" value="ECO:0007669"/>
    <property type="project" value="TreeGrafter"/>
</dbReference>
<keyword evidence="10 12" id="KW-0443">Lipid metabolism</keyword>
<evidence type="ECO:0000256" key="4">
    <source>
        <dbReference type="ARBA" id="ARBA00013278"/>
    </source>
</evidence>
<evidence type="ECO:0000313" key="16">
    <source>
        <dbReference type="EMBL" id="KAK9409743.1"/>
    </source>
</evidence>
<evidence type="ECO:0000256" key="7">
    <source>
        <dbReference type="ARBA" id="ARBA00022801"/>
    </source>
</evidence>
<dbReference type="Gene3D" id="2.60.40.150">
    <property type="entry name" value="C2 domain"/>
    <property type="match status" value="1"/>
</dbReference>
<comment type="domain">
    <text evidence="13">The N-terminal C2 domain associates with lipid membranes upon calcium binding.</text>
</comment>
<comment type="subcellular location">
    <subcellularLocation>
        <location evidence="3">Cytoplasm</location>
        <location evidence="3">Cytosol</location>
    </subcellularLocation>
    <subcellularLocation>
        <location evidence="2">Membrane</location>
        <topology evidence="2">Peripheral membrane protein</topology>
    </subcellularLocation>
</comment>
<dbReference type="Pfam" id="PF18695">
    <property type="entry name" value="cPLA2_C2"/>
    <property type="match status" value="1"/>
</dbReference>
<evidence type="ECO:0000256" key="1">
    <source>
        <dbReference type="ARBA" id="ARBA00001913"/>
    </source>
</evidence>
<proteinExistence type="predicted"/>
<organism evidence="16 17">
    <name type="scientific">Crotalus adamanteus</name>
    <name type="common">Eastern diamondback rattlesnake</name>
    <dbReference type="NCBI Taxonomy" id="8729"/>
    <lineage>
        <taxon>Eukaryota</taxon>
        <taxon>Metazoa</taxon>
        <taxon>Chordata</taxon>
        <taxon>Craniata</taxon>
        <taxon>Vertebrata</taxon>
        <taxon>Euteleostomi</taxon>
        <taxon>Lepidosauria</taxon>
        <taxon>Squamata</taxon>
        <taxon>Bifurcata</taxon>
        <taxon>Unidentata</taxon>
        <taxon>Episquamata</taxon>
        <taxon>Toxicofera</taxon>
        <taxon>Serpentes</taxon>
        <taxon>Colubroidea</taxon>
        <taxon>Viperidae</taxon>
        <taxon>Crotalinae</taxon>
        <taxon>Crotalus</taxon>
    </lineage>
</organism>
<dbReference type="GO" id="GO:0005829">
    <property type="term" value="C:cytosol"/>
    <property type="evidence" value="ECO:0007669"/>
    <property type="project" value="UniProtKB-SubCell"/>
</dbReference>
<dbReference type="GO" id="GO:0031982">
    <property type="term" value="C:vesicle"/>
    <property type="evidence" value="ECO:0007669"/>
    <property type="project" value="TreeGrafter"/>
</dbReference>
<dbReference type="AlphaFoldDB" id="A0AAW1C7R2"/>
<dbReference type="SMART" id="SM00022">
    <property type="entry name" value="PLAc"/>
    <property type="match status" value="1"/>
</dbReference>
<evidence type="ECO:0000256" key="6">
    <source>
        <dbReference type="ARBA" id="ARBA00022723"/>
    </source>
</evidence>
<evidence type="ECO:0000256" key="3">
    <source>
        <dbReference type="ARBA" id="ARBA00004514"/>
    </source>
</evidence>
<dbReference type="InterPro" id="IPR041847">
    <property type="entry name" value="C2_cPLA2"/>
</dbReference>
<sequence length="934" mass="106655">MGIRACAYHNIAQTLQRSCHLELLSHGAHEPKLPGRWLFFRKGFTEREKSERGFPPRSFLRLSARFPAEVERTSPSGPALALLETTLPLPPVRAWSPAAKWSELIATPEDGGDPNLVMFRQMLSGRLPPRMLPLVAAALLEGKERKETGFYHWRREKHPYYNLTVKVLRARNIKGTDLLSKADCYVELRLPTASPVVYQTRVIDNSSNPEWNETFQYRIHDAIKNTLELTLFDEDVLISDELTSVVFDVTGIQAGHSLKNTFKLKEDKEELDVEFFIEKSSDPPGEIITNGILVAYPCLYLQGTINNDQNTKMREQGKQMCPEMSVELERTITVLQDGVSPELEEHSTVLGSGTIPLNLLPLGKEVDITVPLGKGLSVDIKVKAEEITQDLDVRLGFDLCKEEREFLEKRKKIVSKALKSILKLREDLSNNEVPVVAVLGSGGGIRALSSFYGSLLGLQQLNLLDSITYLSGISGSTWCLSVLYQDHEWSQKDLKDPISNAQDKISSSKVAAFSSEHMKYYFQELNAMENAGRKVSFTDLWGLIVEYFLQQKEDQSKLSDQQEAVKYGQNPYPIYAAVNVRPNVRGDDFAEWCEFTPYEVGFRKYGAFIRTEDFDSEFFMGRLIKKHPEPRICYLQGMWGSAFAASLDDVCLKVVGSGFSFLESLGDVIKVIDDSRRFHFQDPMRLKTRLVIPGGPLLQIFQDFFKSRVTAGETFNFMQGLYLHRDYISFKKFVISKETHLDAFPNMLTPMEENLYLVDGGFSINSPFPLLIQPERDVDVILSFNYSWEAPFEILELTEKYCRERDIPFPQIIFNKEDEESPKECYMFMDAENPKAPIVLHFPLVNDTFRKYKMPGIERESEEDKTFADFQIEGKDSPYRTFNFTYTADEFDRLVQLNCYNVLNNMDAILKALRLGLSKRKEKAGPKCFLENLL</sequence>
<dbReference type="SMART" id="SM00239">
    <property type="entry name" value="C2"/>
    <property type="match status" value="1"/>
</dbReference>
<dbReference type="GO" id="GO:0046475">
    <property type="term" value="P:glycerophospholipid catabolic process"/>
    <property type="evidence" value="ECO:0007669"/>
    <property type="project" value="TreeGrafter"/>
</dbReference>
<dbReference type="GO" id="GO:0032587">
    <property type="term" value="C:ruffle membrane"/>
    <property type="evidence" value="ECO:0007669"/>
    <property type="project" value="TreeGrafter"/>
</dbReference>
<evidence type="ECO:0000256" key="13">
    <source>
        <dbReference type="RuleBase" id="RU362102"/>
    </source>
</evidence>
<dbReference type="EMBL" id="JAOTOJ010000001">
    <property type="protein sequence ID" value="KAK9409743.1"/>
    <property type="molecule type" value="Genomic_DNA"/>
</dbReference>
<keyword evidence="9 12" id="KW-0442">Lipid degradation</keyword>
<dbReference type="SUPFAM" id="SSF49562">
    <property type="entry name" value="C2 domain (Calcium/lipid-binding domain, CaLB)"/>
    <property type="match status" value="1"/>
</dbReference>
<comment type="cofactor">
    <cofactor evidence="1">
        <name>Ca(2+)</name>
        <dbReference type="ChEBI" id="CHEBI:29108"/>
    </cofactor>
</comment>
<dbReference type="GO" id="GO:0005509">
    <property type="term" value="F:calcium ion binding"/>
    <property type="evidence" value="ECO:0007669"/>
    <property type="project" value="InterPro"/>
</dbReference>
<evidence type="ECO:0000256" key="8">
    <source>
        <dbReference type="ARBA" id="ARBA00022837"/>
    </source>
</evidence>
<keyword evidence="7 12" id="KW-0378">Hydrolase</keyword>
<keyword evidence="8 13" id="KW-0106">Calcium</keyword>
<dbReference type="PANTHER" id="PTHR10728:SF22">
    <property type="entry name" value="CYTOSOLIC PHOSPHOLIPASE A2 ZETA"/>
    <property type="match status" value="1"/>
</dbReference>
<evidence type="ECO:0000256" key="10">
    <source>
        <dbReference type="ARBA" id="ARBA00023098"/>
    </source>
</evidence>
<dbReference type="SUPFAM" id="SSF52151">
    <property type="entry name" value="FabD/lysophospholipase-like"/>
    <property type="match status" value="1"/>
</dbReference>
<evidence type="ECO:0000256" key="2">
    <source>
        <dbReference type="ARBA" id="ARBA00004170"/>
    </source>
</evidence>
<comment type="catalytic activity">
    <reaction evidence="13">
        <text>a 1,2-diacyl-sn-glycero-3-phosphocholine + H2O = a 1-acyl-sn-glycero-3-phosphocholine + a fatty acid + H(+)</text>
        <dbReference type="Rhea" id="RHEA:15801"/>
        <dbReference type="ChEBI" id="CHEBI:15377"/>
        <dbReference type="ChEBI" id="CHEBI:15378"/>
        <dbReference type="ChEBI" id="CHEBI:28868"/>
        <dbReference type="ChEBI" id="CHEBI:57643"/>
        <dbReference type="ChEBI" id="CHEBI:58168"/>
        <dbReference type="EC" id="3.1.1.4"/>
    </reaction>
</comment>
<dbReference type="InterPro" id="IPR002642">
    <property type="entry name" value="LysoPLipase_cat_dom"/>
</dbReference>
<dbReference type="PROSITE" id="PS51210">
    <property type="entry name" value="PLA2C"/>
    <property type="match status" value="1"/>
</dbReference>